<proteinExistence type="predicted"/>
<feature type="domain" description="Peptidase M28" evidence="1">
    <location>
        <begin position="174"/>
        <end position="330"/>
    </location>
</feature>
<dbReference type="Gene3D" id="3.40.630.10">
    <property type="entry name" value="Zn peptidases"/>
    <property type="match status" value="1"/>
</dbReference>
<protein>
    <submittedName>
        <fullName evidence="2">M28 family peptidase</fullName>
    </submittedName>
</protein>
<keyword evidence="3" id="KW-1185">Reference proteome</keyword>
<sequence>MGLYEKVKELSRYGEVVSGDKKEKYLVKQIKAQFESHFDEIKIYPTEVLSWSNKELEVECEEGKVPKSEIVTLPYSPSADLETENYKIISLSNLTELSVKYGLLSNEGKVLIFTLNDETLRKVVLKNRILLQNSPQPPPYTPAFFVTQNALKFLKGKCRFYTENIFKNSIGYNIEGISNGKNDEKIYVTAHHDHWFYGEHDDLVGVALLTELMNEKYDNEIHAISFTAEESGCYFESFSWACSSKTFVKNNAKSLEGTKFVISLDNITDSLYVYYTPILSIPLSNSITDVSYPSPYTDSYRFLSAGIPTISFHSINYKYYHSSHDILTEEEAKIIEDKIIPLITNTLRNTRLTSLEVFMNYIKNQVIELPVEIKTLLTNIEGKRFDYNALLPLYKSILYSNGKIKTTIFHTLKGIKESYFDVYVALEDFGEIEHKEGSNEANYSMYLNRLYREETKKFSALLSDIF</sequence>
<dbReference type="KEGG" id="sazo:D1868_02200"/>
<organism evidence="2 3">
    <name type="scientific">Stygiolobus azoricus</name>
    <dbReference type="NCBI Taxonomy" id="41675"/>
    <lineage>
        <taxon>Archaea</taxon>
        <taxon>Thermoproteota</taxon>
        <taxon>Thermoprotei</taxon>
        <taxon>Sulfolobales</taxon>
        <taxon>Sulfolobaceae</taxon>
        <taxon>Stygiolobus</taxon>
    </lineage>
</organism>
<dbReference type="GeneID" id="42797847"/>
<dbReference type="AlphaFoldDB" id="A0A650CM10"/>
<gene>
    <name evidence="2" type="ORF">D1868_02200</name>
</gene>
<evidence type="ECO:0000259" key="1">
    <source>
        <dbReference type="Pfam" id="PF04389"/>
    </source>
</evidence>
<reference evidence="2 3" key="1">
    <citation type="submission" date="2019-10" db="EMBL/GenBank/DDBJ databases">
        <title>Genome Sequences from Six Type Strain Members of the Archaeal Family Sulfolobaceae: Acidianus ambivalens, Acidianus infernus, Metallosphaera prunae, Stygiolobus azoricus, Sulfolobus metallicus, and Sulfurisphaera ohwakuensis.</title>
        <authorList>
            <person name="Counts J.A."/>
            <person name="Kelly R.M."/>
        </authorList>
    </citation>
    <scope>NUCLEOTIDE SEQUENCE [LARGE SCALE GENOMIC DNA]</scope>
    <source>
        <strain evidence="2 3">FC6</strain>
    </source>
</reference>
<dbReference type="SUPFAM" id="SSF53187">
    <property type="entry name" value="Zn-dependent exopeptidases"/>
    <property type="match status" value="1"/>
</dbReference>
<dbReference type="InterPro" id="IPR007484">
    <property type="entry name" value="Peptidase_M28"/>
</dbReference>
<evidence type="ECO:0000313" key="2">
    <source>
        <dbReference type="EMBL" id="QGR18914.1"/>
    </source>
</evidence>
<dbReference type="EMBL" id="CP045483">
    <property type="protein sequence ID" value="QGR18914.1"/>
    <property type="molecule type" value="Genomic_DNA"/>
</dbReference>
<name>A0A650CM10_9CREN</name>
<accession>A0A650CM10</accession>
<dbReference type="Proteomes" id="UP000423396">
    <property type="component" value="Chromosome"/>
</dbReference>
<evidence type="ECO:0000313" key="3">
    <source>
        <dbReference type="Proteomes" id="UP000423396"/>
    </source>
</evidence>
<dbReference type="Pfam" id="PF04389">
    <property type="entry name" value="Peptidase_M28"/>
    <property type="match status" value="1"/>
</dbReference>
<dbReference type="RefSeq" id="WP_156005143.1">
    <property type="nucleotide sequence ID" value="NZ_CP045483.1"/>
</dbReference>
<dbReference type="OrthoDB" id="34215at2157"/>